<keyword evidence="8 9" id="KW-0472">Membrane</keyword>
<proteinExistence type="inferred from homology"/>
<evidence type="ECO:0000313" key="11">
    <source>
        <dbReference type="EMBL" id="TET93300.1"/>
    </source>
</evidence>
<comment type="pathway">
    <text evidence="9">Protein modification; lipoprotein biosynthesis (signal peptide cleavage).</text>
</comment>
<dbReference type="PANTHER" id="PTHR33695:SF1">
    <property type="entry name" value="LIPOPROTEIN SIGNAL PEPTIDASE"/>
    <property type="match status" value="1"/>
</dbReference>
<gene>
    <name evidence="9 11" type="primary">lspA</name>
    <name evidence="11" type="ORF">E3J33_02150</name>
</gene>
<evidence type="ECO:0000256" key="8">
    <source>
        <dbReference type="ARBA" id="ARBA00023136"/>
    </source>
</evidence>
<dbReference type="PRINTS" id="PR00781">
    <property type="entry name" value="LIPOSIGPTASE"/>
</dbReference>
<dbReference type="Pfam" id="PF01252">
    <property type="entry name" value="Peptidase_A8"/>
    <property type="match status" value="1"/>
</dbReference>
<reference evidence="11 12" key="1">
    <citation type="submission" date="2019-03" db="EMBL/GenBank/DDBJ databases">
        <title>Metabolic potential of uncultured bacteria and archaea associated with petroleum seepage in deep-sea sediments.</title>
        <authorList>
            <person name="Dong X."/>
            <person name="Hubert C."/>
        </authorList>
    </citation>
    <scope>NUCLEOTIDE SEQUENCE [LARGE SCALE GENOMIC DNA]</scope>
    <source>
        <strain evidence="11">E29_bin28</strain>
    </source>
</reference>
<keyword evidence="5 9" id="KW-0064">Aspartyl protease</keyword>
<name>A0A523YP66_UNCAE</name>
<evidence type="ECO:0000256" key="3">
    <source>
        <dbReference type="ARBA" id="ARBA00022670"/>
    </source>
</evidence>
<feature type="active site" evidence="9">
    <location>
        <position position="111"/>
    </location>
</feature>
<dbReference type="UniPathway" id="UPA00665"/>
<dbReference type="EMBL" id="SOIJ01000124">
    <property type="protein sequence ID" value="TET93300.1"/>
    <property type="molecule type" value="Genomic_DNA"/>
</dbReference>
<evidence type="ECO:0000256" key="1">
    <source>
        <dbReference type="ARBA" id="ARBA00006139"/>
    </source>
</evidence>
<evidence type="ECO:0000256" key="4">
    <source>
        <dbReference type="ARBA" id="ARBA00022692"/>
    </source>
</evidence>
<comment type="function">
    <text evidence="9">This protein specifically catalyzes the removal of signal peptides from prolipoproteins.</text>
</comment>
<evidence type="ECO:0000256" key="10">
    <source>
        <dbReference type="RuleBase" id="RU004181"/>
    </source>
</evidence>
<feature type="transmembrane region" description="Helical" evidence="9">
    <location>
        <begin position="121"/>
        <end position="144"/>
    </location>
</feature>
<comment type="caution">
    <text evidence="11">The sequence shown here is derived from an EMBL/GenBank/DDBJ whole genome shotgun (WGS) entry which is preliminary data.</text>
</comment>
<dbReference type="HAMAP" id="MF_00161">
    <property type="entry name" value="LspA"/>
    <property type="match status" value="1"/>
</dbReference>
<sequence length="151" mass="16769">MILFLVACLVFVTDWISKLWVRQNFPPGVSVPLIEDFLYLTWLENSGFFFGLVSLKKSLSIPANLLVILCLIVLGSRISQKSGWTRIGLGLMIGGAGGNFWDRVGDGRVTDFLDFRLWPVFNLADAAICAGVAIFILAFLMPIYRDASDSF</sequence>
<dbReference type="GO" id="GO:0006508">
    <property type="term" value="P:proteolysis"/>
    <property type="evidence" value="ECO:0007669"/>
    <property type="project" value="UniProtKB-KW"/>
</dbReference>
<dbReference type="PANTHER" id="PTHR33695">
    <property type="entry name" value="LIPOPROTEIN SIGNAL PEPTIDASE"/>
    <property type="match status" value="1"/>
</dbReference>
<keyword evidence="4 9" id="KW-0812">Transmembrane</keyword>
<evidence type="ECO:0000256" key="6">
    <source>
        <dbReference type="ARBA" id="ARBA00022801"/>
    </source>
</evidence>
<feature type="transmembrane region" description="Helical" evidence="9">
    <location>
        <begin position="59"/>
        <end position="76"/>
    </location>
</feature>
<keyword evidence="6 9" id="KW-0378">Hydrolase</keyword>
<comment type="similarity">
    <text evidence="1 9 10">Belongs to the peptidase A8 family.</text>
</comment>
<dbReference type="InterPro" id="IPR001872">
    <property type="entry name" value="Peptidase_A8"/>
</dbReference>
<feature type="active site" evidence="9">
    <location>
        <position position="125"/>
    </location>
</feature>
<keyword evidence="7 9" id="KW-1133">Transmembrane helix</keyword>
<dbReference type="Proteomes" id="UP000316925">
    <property type="component" value="Unassembled WGS sequence"/>
</dbReference>
<feature type="transmembrane region" description="Helical" evidence="9">
    <location>
        <begin position="83"/>
        <end position="101"/>
    </location>
</feature>
<comment type="subcellular location">
    <subcellularLocation>
        <location evidence="9">Cell membrane</location>
        <topology evidence="9">Multi-pass membrane protein</topology>
    </subcellularLocation>
</comment>
<comment type="catalytic activity">
    <reaction evidence="9">
        <text>Release of signal peptides from bacterial membrane prolipoproteins. Hydrolyzes -Xaa-Yaa-Zaa-|-(S,diacylglyceryl)Cys-, in which Xaa is hydrophobic (preferably Leu), and Yaa (Ala or Ser) and Zaa (Gly or Ala) have small, neutral side chains.</text>
        <dbReference type="EC" id="3.4.23.36"/>
    </reaction>
</comment>
<evidence type="ECO:0000313" key="12">
    <source>
        <dbReference type="Proteomes" id="UP000316925"/>
    </source>
</evidence>
<evidence type="ECO:0000256" key="5">
    <source>
        <dbReference type="ARBA" id="ARBA00022750"/>
    </source>
</evidence>
<organism evidence="11 12">
    <name type="scientific">Aerophobetes bacterium</name>
    <dbReference type="NCBI Taxonomy" id="2030807"/>
    <lineage>
        <taxon>Bacteria</taxon>
        <taxon>Candidatus Aerophobota</taxon>
    </lineage>
</organism>
<evidence type="ECO:0000256" key="2">
    <source>
        <dbReference type="ARBA" id="ARBA00022475"/>
    </source>
</evidence>
<comment type="caution">
    <text evidence="9">Lacks conserved residue(s) required for the propagation of feature annotation.</text>
</comment>
<dbReference type="GO" id="GO:0004190">
    <property type="term" value="F:aspartic-type endopeptidase activity"/>
    <property type="evidence" value="ECO:0007669"/>
    <property type="project" value="UniProtKB-UniRule"/>
</dbReference>
<dbReference type="NCBIfam" id="TIGR00077">
    <property type="entry name" value="lspA"/>
    <property type="match status" value="1"/>
</dbReference>
<evidence type="ECO:0000256" key="7">
    <source>
        <dbReference type="ARBA" id="ARBA00022989"/>
    </source>
</evidence>
<dbReference type="AlphaFoldDB" id="A0A523YP66"/>
<protein>
    <recommendedName>
        <fullName evidence="9">Lipoprotein signal peptidase</fullName>
        <ecNumber evidence="9">3.4.23.36</ecNumber>
    </recommendedName>
    <alternativeName>
        <fullName evidence="9">Prolipoprotein signal peptidase</fullName>
    </alternativeName>
    <alternativeName>
        <fullName evidence="9">Signal peptidase II</fullName>
        <shortName evidence="9">SPase II</shortName>
    </alternativeName>
</protein>
<keyword evidence="3 9" id="KW-0645">Protease</keyword>
<accession>A0A523YP66</accession>
<evidence type="ECO:0000256" key="9">
    <source>
        <dbReference type="HAMAP-Rule" id="MF_00161"/>
    </source>
</evidence>
<dbReference type="GO" id="GO:0005886">
    <property type="term" value="C:plasma membrane"/>
    <property type="evidence" value="ECO:0007669"/>
    <property type="project" value="UniProtKB-SubCell"/>
</dbReference>
<dbReference type="EC" id="3.4.23.36" evidence="9"/>
<keyword evidence="2 9" id="KW-1003">Cell membrane</keyword>